<sequence length="170" mass="19321">MKAKVTDLDWNSIKKDNGRPNRGWNDIPTLRKDVPMYKRGVNKELSGQSFAEVVMERRHQEGDQKPTSIKRVEVMQWDGRDKIPDSKVVNFEAQCLEKRSVVVGEFKNNNCKGKGIIVKNSKTHRSMPFEYKDALVMEKGTDIPCTSSSEDSEWVSTPTFKGEASKLGLN</sequence>
<accession>A0AAD5J372</accession>
<keyword evidence="3" id="KW-1185">Reference proteome</keyword>
<feature type="compositionally biased region" description="Basic and acidic residues" evidence="1">
    <location>
        <begin position="1"/>
        <end position="19"/>
    </location>
</feature>
<evidence type="ECO:0000313" key="2">
    <source>
        <dbReference type="EMBL" id="KAI9185294.1"/>
    </source>
</evidence>
<comment type="caution">
    <text evidence="2">The sequence shown here is derived from an EMBL/GenBank/DDBJ whole genome shotgun (WGS) entry which is preliminary data.</text>
</comment>
<dbReference type="AlphaFoldDB" id="A0AAD5J372"/>
<evidence type="ECO:0000313" key="3">
    <source>
        <dbReference type="Proteomes" id="UP001064489"/>
    </source>
</evidence>
<gene>
    <name evidence="2" type="ORF">LWI28_005935</name>
</gene>
<feature type="region of interest" description="Disordered" evidence="1">
    <location>
        <begin position="142"/>
        <end position="170"/>
    </location>
</feature>
<evidence type="ECO:0000256" key="1">
    <source>
        <dbReference type="SAM" id="MobiDB-lite"/>
    </source>
</evidence>
<reference evidence="2" key="1">
    <citation type="journal article" date="2022" name="Plant J.">
        <title>Strategies of tolerance reflected in two North American maple genomes.</title>
        <authorList>
            <person name="McEvoy S.L."/>
            <person name="Sezen U.U."/>
            <person name="Trouern-Trend A."/>
            <person name="McMahon S.M."/>
            <person name="Schaberg P.G."/>
            <person name="Yang J."/>
            <person name="Wegrzyn J.L."/>
            <person name="Swenson N.G."/>
        </authorList>
    </citation>
    <scope>NUCLEOTIDE SEQUENCE</scope>
    <source>
        <strain evidence="2">91603</strain>
    </source>
</reference>
<feature type="compositionally biased region" description="Polar residues" evidence="1">
    <location>
        <begin position="144"/>
        <end position="159"/>
    </location>
</feature>
<organism evidence="2 3">
    <name type="scientific">Acer negundo</name>
    <name type="common">Box elder</name>
    <dbReference type="NCBI Taxonomy" id="4023"/>
    <lineage>
        <taxon>Eukaryota</taxon>
        <taxon>Viridiplantae</taxon>
        <taxon>Streptophyta</taxon>
        <taxon>Embryophyta</taxon>
        <taxon>Tracheophyta</taxon>
        <taxon>Spermatophyta</taxon>
        <taxon>Magnoliopsida</taxon>
        <taxon>eudicotyledons</taxon>
        <taxon>Gunneridae</taxon>
        <taxon>Pentapetalae</taxon>
        <taxon>rosids</taxon>
        <taxon>malvids</taxon>
        <taxon>Sapindales</taxon>
        <taxon>Sapindaceae</taxon>
        <taxon>Hippocastanoideae</taxon>
        <taxon>Acereae</taxon>
        <taxon>Acer</taxon>
    </lineage>
</organism>
<protein>
    <submittedName>
        <fullName evidence="2">Uncharacterized protein</fullName>
    </submittedName>
</protein>
<name>A0AAD5J372_ACENE</name>
<dbReference type="Proteomes" id="UP001064489">
    <property type="component" value="Chromosome 3"/>
</dbReference>
<feature type="region of interest" description="Disordered" evidence="1">
    <location>
        <begin position="1"/>
        <end position="28"/>
    </location>
</feature>
<reference evidence="2" key="2">
    <citation type="submission" date="2023-02" db="EMBL/GenBank/DDBJ databases">
        <authorList>
            <person name="Swenson N.G."/>
            <person name="Wegrzyn J.L."/>
            <person name="Mcevoy S.L."/>
        </authorList>
    </citation>
    <scope>NUCLEOTIDE SEQUENCE</scope>
    <source>
        <strain evidence="2">91603</strain>
        <tissue evidence="2">Leaf</tissue>
    </source>
</reference>
<dbReference type="EMBL" id="JAJSOW010000100">
    <property type="protein sequence ID" value="KAI9185294.1"/>
    <property type="molecule type" value="Genomic_DNA"/>
</dbReference>
<proteinExistence type="predicted"/>